<reference evidence="1 2" key="1">
    <citation type="journal article" date="2016" name="Int. J. Syst. Evol. Microbiol.">
        <title>Ensifer glycinis sp. nov., an novel rhizobial species associated with Glycine spp.</title>
        <authorList>
            <person name="Yan H."/>
            <person name="Yan J."/>
            <person name="Sui X.H."/>
            <person name="Wang E.T."/>
            <person name="Chen W.X."/>
            <person name="Zhang X.X."/>
            <person name="Chen W.F."/>
        </authorList>
    </citation>
    <scope>NUCLEOTIDE SEQUENCE [LARGE SCALE GENOMIC DNA]</scope>
    <source>
        <strain evidence="1 2">CCBAU 23380</strain>
    </source>
</reference>
<gene>
    <name evidence="1" type="ORF">AU381_05590</name>
</gene>
<keyword evidence="2" id="KW-1185">Reference proteome</keyword>
<proteinExistence type="predicted"/>
<evidence type="ECO:0000313" key="2">
    <source>
        <dbReference type="Proteomes" id="UP000094025"/>
    </source>
</evidence>
<evidence type="ECO:0000313" key="1">
    <source>
        <dbReference type="EMBL" id="OAP41344.1"/>
    </source>
</evidence>
<comment type="caution">
    <text evidence="1">The sequence shown here is derived from an EMBL/GenBank/DDBJ whole genome shotgun (WGS) entry which is preliminary data.</text>
</comment>
<dbReference type="EMBL" id="LPUX01000053">
    <property type="protein sequence ID" value="OAP41344.1"/>
    <property type="molecule type" value="Genomic_DNA"/>
</dbReference>
<evidence type="ECO:0008006" key="3">
    <source>
        <dbReference type="Google" id="ProtNLM"/>
    </source>
</evidence>
<dbReference type="Proteomes" id="UP000094025">
    <property type="component" value="Unassembled WGS sequence"/>
</dbReference>
<accession>A0A178Y1X2</accession>
<name>A0A178Y1X2_9HYPH</name>
<organism evidence="1 2">
    <name type="scientific">Sinorhizobium glycinis</name>
    <dbReference type="NCBI Taxonomy" id="1472378"/>
    <lineage>
        <taxon>Bacteria</taxon>
        <taxon>Pseudomonadati</taxon>
        <taxon>Pseudomonadota</taxon>
        <taxon>Alphaproteobacteria</taxon>
        <taxon>Hyphomicrobiales</taxon>
        <taxon>Rhizobiaceae</taxon>
        <taxon>Sinorhizobium/Ensifer group</taxon>
        <taxon>Sinorhizobium</taxon>
    </lineage>
</organism>
<dbReference type="AlphaFoldDB" id="A0A178Y1X2"/>
<protein>
    <recommendedName>
        <fullName evidence="3">DUF4145 domain-containing protein</fullName>
    </recommendedName>
</protein>
<sequence length="226" mass="25532">MLAWFIEARQQRASFDGAYMRQCFKEVGIEPPDMSVYLPRLTKKKPPQLIKEKSGYRLAGSARRELDTRLGGDPTVAAVAKALADLPGQVPDVAEREFLKEALSCYRVRAYRATIIMAWNLAYDHLVRWILKDPARIQSLNTGIASKYPKKVLVVTKHEDVDALKESELLEAARIANLLDKNTTQILKDKLNRRNMAAHPSRIVINQHQADDMITDLVANVILKLA</sequence>